<dbReference type="WBParaSite" id="PDA_v2.g19674.t1">
    <property type="protein sequence ID" value="PDA_v2.g19674.t1"/>
    <property type="gene ID" value="PDA_v2.g19674"/>
</dbReference>
<sequence length="176" mass="20465">MFLEFLNETNYIIEESHSALVKVLEWPAFIVLMQIGAWIDQVINGPWWSYMDSDKHIIEQNISSAKMINYLEQVAENPILFKDDSIFPMITERSVEQIALRDTVLSNVSDTFIDIMPNFCKDLAEYLNKQLNALLEDAIINDEANREMLASASVIHYRLAELLQQLLEIKIEQWNL</sequence>
<name>A0A914PTU7_9BILA</name>
<evidence type="ECO:0000313" key="1">
    <source>
        <dbReference type="Proteomes" id="UP000887578"/>
    </source>
</evidence>
<keyword evidence="1" id="KW-1185">Reference proteome</keyword>
<dbReference type="Proteomes" id="UP000887578">
    <property type="component" value="Unplaced"/>
</dbReference>
<accession>A0A914PTU7</accession>
<proteinExistence type="predicted"/>
<organism evidence="1 2">
    <name type="scientific">Panagrolaimus davidi</name>
    <dbReference type="NCBI Taxonomy" id="227884"/>
    <lineage>
        <taxon>Eukaryota</taxon>
        <taxon>Metazoa</taxon>
        <taxon>Ecdysozoa</taxon>
        <taxon>Nematoda</taxon>
        <taxon>Chromadorea</taxon>
        <taxon>Rhabditida</taxon>
        <taxon>Tylenchina</taxon>
        <taxon>Panagrolaimomorpha</taxon>
        <taxon>Panagrolaimoidea</taxon>
        <taxon>Panagrolaimidae</taxon>
        <taxon>Panagrolaimus</taxon>
    </lineage>
</organism>
<evidence type="ECO:0000313" key="2">
    <source>
        <dbReference type="WBParaSite" id="PDA_v2.g19674.t1"/>
    </source>
</evidence>
<reference evidence="2" key="1">
    <citation type="submission" date="2022-11" db="UniProtKB">
        <authorList>
            <consortium name="WormBaseParasite"/>
        </authorList>
    </citation>
    <scope>IDENTIFICATION</scope>
</reference>
<dbReference type="AlphaFoldDB" id="A0A914PTU7"/>
<protein>
    <submittedName>
        <fullName evidence="2">Uncharacterized protein</fullName>
    </submittedName>
</protein>